<name>A0ABQ6E567_9GAMM</name>
<dbReference type="PANTHER" id="PTHR38037">
    <property type="entry name" value="ZN_PROTEASE DOMAIN-CONTAINING PROTEIN"/>
    <property type="match status" value="1"/>
</dbReference>
<keyword evidence="4" id="KW-1185">Reference proteome</keyword>
<dbReference type="GO" id="GO:0008233">
    <property type="term" value="F:peptidase activity"/>
    <property type="evidence" value="ECO:0007669"/>
    <property type="project" value="UniProtKB-KW"/>
</dbReference>
<evidence type="ECO:0000313" key="3">
    <source>
        <dbReference type="EMBL" id="GLS92146.1"/>
    </source>
</evidence>
<dbReference type="PANTHER" id="PTHR38037:SF2">
    <property type="entry name" value="ATP-DEPENDENT ZINC PROTEASE DOMAIN-CONTAINING PROTEIN-RELATED"/>
    <property type="match status" value="1"/>
</dbReference>
<dbReference type="RefSeq" id="WP_284205242.1">
    <property type="nucleotide sequence ID" value="NZ_BSPQ01000019.1"/>
</dbReference>
<dbReference type="InterPro" id="IPR008503">
    <property type="entry name" value="Asp_endopeptidase"/>
</dbReference>
<keyword evidence="1" id="KW-0732">Signal</keyword>
<protein>
    <submittedName>
        <fullName evidence="3">ATP-dependent Zn protease</fullName>
    </submittedName>
</protein>
<feature type="chain" id="PRO_5045513299" evidence="1">
    <location>
        <begin position="24"/>
        <end position="253"/>
    </location>
</feature>
<dbReference type="SUPFAM" id="SSF50630">
    <property type="entry name" value="Acid proteases"/>
    <property type="match status" value="1"/>
</dbReference>
<dbReference type="Proteomes" id="UP001157353">
    <property type="component" value="Unassembled WGS sequence"/>
</dbReference>
<dbReference type="Pfam" id="PF05618">
    <property type="entry name" value="Zn_protease"/>
    <property type="match status" value="1"/>
</dbReference>
<dbReference type="GO" id="GO:0006508">
    <property type="term" value="P:proteolysis"/>
    <property type="evidence" value="ECO:0007669"/>
    <property type="project" value="UniProtKB-KW"/>
</dbReference>
<dbReference type="Gene3D" id="2.40.70.10">
    <property type="entry name" value="Acid Proteases"/>
    <property type="match status" value="1"/>
</dbReference>
<comment type="caution">
    <text evidence="3">The sequence shown here is derived from an EMBL/GenBank/DDBJ whole genome shotgun (WGS) entry which is preliminary data.</text>
</comment>
<dbReference type="PROSITE" id="PS51257">
    <property type="entry name" value="PROKAR_LIPOPROTEIN"/>
    <property type="match status" value="1"/>
</dbReference>
<keyword evidence="3" id="KW-0645">Protease</keyword>
<dbReference type="InterPro" id="IPR021109">
    <property type="entry name" value="Peptidase_aspartic_dom_sf"/>
</dbReference>
<evidence type="ECO:0000313" key="4">
    <source>
        <dbReference type="Proteomes" id="UP001157353"/>
    </source>
</evidence>
<sequence>MFLNKKTLFAAFTAVAITGCASTANTEQQEMITNLESSLSESTILTEKTQSELATSKATLAANEQKISALSSDLAKSQAALKAAIAASEKNSATEHRTDKTKVTHADDKTILGQAEWVYVSTAKENFKGRIDTGAATSSINAVDMERFERDGQKWVRFNLAHSEGEKADVIEAKIIRIAKIIQSSKPGVENERPVVKLHVRIGDVAHLTEFTLTNRLHMEYPVLIGRSFMRDVILVDVSKEYSFPKFQASAEK</sequence>
<organism evidence="3 4">
    <name type="scientific">Psychromonas marina</name>
    <dbReference type="NCBI Taxonomy" id="88364"/>
    <lineage>
        <taxon>Bacteria</taxon>
        <taxon>Pseudomonadati</taxon>
        <taxon>Pseudomonadota</taxon>
        <taxon>Gammaproteobacteria</taxon>
        <taxon>Alteromonadales</taxon>
        <taxon>Psychromonadaceae</taxon>
        <taxon>Psychromonas</taxon>
    </lineage>
</organism>
<evidence type="ECO:0000259" key="2">
    <source>
        <dbReference type="Pfam" id="PF05618"/>
    </source>
</evidence>
<dbReference type="EMBL" id="BSPQ01000019">
    <property type="protein sequence ID" value="GLS92146.1"/>
    <property type="molecule type" value="Genomic_DNA"/>
</dbReference>
<keyword evidence="3" id="KW-0378">Hydrolase</keyword>
<reference evidence="4" key="1">
    <citation type="journal article" date="2019" name="Int. J. Syst. Evol. Microbiol.">
        <title>The Global Catalogue of Microorganisms (GCM) 10K type strain sequencing project: providing services to taxonomists for standard genome sequencing and annotation.</title>
        <authorList>
            <consortium name="The Broad Institute Genomics Platform"/>
            <consortium name="The Broad Institute Genome Sequencing Center for Infectious Disease"/>
            <person name="Wu L."/>
            <person name="Ma J."/>
        </authorList>
    </citation>
    <scope>NUCLEOTIDE SEQUENCE [LARGE SCALE GENOMIC DNA]</scope>
    <source>
        <strain evidence="4">NBRC 103166</strain>
    </source>
</reference>
<evidence type="ECO:0000256" key="1">
    <source>
        <dbReference type="SAM" id="SignalP"/>
    </source>
</evidence>
<gene>
    <name evidence="3" type="ORF">GCM10007916_32160</name>
</gene>
<proteinExistence type="predicted"/>
<feature type="signal peptide" evidence="1">
    <location>
        <begin position="1"/>
        <end position="23"/>
    </location>
</feature>
<feature type="domain" description="Retropepsin-like aspartic endopeptidase" evidence="2">
    <location>
        <begin position="111"/>
        <end position="243"/>
    </location>
</feature>
<accession>A0ABQ6E567</accession>